<dbReference type="Pfam" id="PF01352">
    <property type="entry name" value="KRAB"/>
    <property type="match status" value="1"/>
</dbReference>
<evidence type="ECO:0000256" key="20">
    <source>
        <dbReference type="ARBA" id="ARBA00023163"/>
    </source>
</evidence>
<keyword evidence="20" id="KW-0804">Transcription</keyword>
<accession>L5L2V8</accession>
<dbReference type="SUPFAM" id="SSF57667">
    <property type="entry name" value="beta-beta-alpha zinc fingers"/>
    <property type="match status" value="5"/>
</dbReference>
<feature type="domain" description="C2H2-type" evidence="26">
    <location>
        <begin position="366"/>
        <end position="393"/>
    </location>
</feature>
<dbReference type="FunFam" id="3.30.160.60:FF:001489">
    <property type="entry name" value="Zinc finger protein interacting with ribonucleoprotein K"/>
    <property type="match status" value="1"/>
</dbReference>
<keyword evidence="11" id="KW-0677">Repeat</keyword>
<feature type="domain" description="C2H2-type" evidence="26">
    <location>
        <begin position="338"/>
        <end position="365"/>
    </location>
</feature>
<sequence length="713" mass="81406">MWAVAVLLVDQVTAIVVICENHYAWYVAEGRAQEWNHEERAASITSSPGISSKGNVTFEDVALYFSQEEWLLLEEQQRRLYHDVMLENFVLISSLGCLCGIENEKAPSGQSVSLERMPQMRTPKPDPSIQKAHHCEMCVPIREGILYLTKYQGMNTGQKSNTRVASAKQFCFYARLHLHQKEHSMKKLDSEDVDKASFMKSYESHSLWKPFTCREVGKDVLASVGLLQATPKMALSVLSSAECTEAFHHGKSLYKCDHCGKAFRHKRTLTQHRRIHTGEGLYECSECGKSFGYKHTFVQHKTIHTGEKPFECSECGKAFRFKYKLVQHQRVHTGERPYECSECGKAFGCKSKLSRHQRIHTGAKPYKCAECGKFFRQSSSLVQHQRIHTGARPYECGECGKSFSQSSILIQHRRIHTGERPFECGECGKSFRQRSSLIQHQKIHTRARPYECTECGKSFSQSFSLILHRRVHTGERPYECSAACGAEEKSARLVEEPQTSIGCQYISSPVPQHQKQYNAEKLLRRDKGKTSLIKNCRVREEPHLSEKPFICEEEQNNFQTGLGSHQQKATHSRRKTRSIESVEAFHIGQMHYNCSECGKAFSRKDTLVQHQRIHTGERPYECSECGKAFSRKATLVQHQRIHTGERPYECSECGKSFSRIPQTMAAFGWRYFLDDTGCKLVFHSHQVTTGVSFSTICLINGFLVIKLNPSIRS</sequence>
<keyword evidence="18" id="KW-0238">DNA-binding</keyword>
<evidence type="ECO:0000256" key="15">
    <source>
        <dbReference type="ARBA" id="ARBA00022989"/>
    </source>
</evidence>
<dbReference type="FunFam" id="3.30.160.60:FF:000149">
    <property type="entry name" value="Zinc finger protein 569"/>
    <property type="match status" value="1"/>
</dbReference>
<feature type="domain" description="C2H2-type" evidence="26">
    <location>
        <begin position="310"/>
        <end position="337"/>
    </location>
</feature>
<dbReference type="GO" id="GO:0000981">
    <property type="term" value="F:DNA-binding transcription factor activity, RNA polymerase II-specific"/>
    <property type="evidence" value="ECO:0007669"/>
    <property type="project" value="TreeGrafter"/>
</dbReference>
<keyword evidence="22" id="KW-0807">Transducer</keyword>
<evidence type="ECO:0000256" key="23">
    <source>
        <dbReference type="ARBA" id="ARBA00023242"/>
    </source>
</evidence>
<dbReference type="GO" id="GO:0005886">
    <property type="term" value="C:plasma membrane"/>
    <property type="evidence" value="ECO:0007669"/>
    <property type="project" value="UniProtKB-SubCell"/>
</dbReference>
<dbReference type="PANTHER" id="PTHR24384:SF242">
    <property type="entry name" value="ZINC FINGER PROTEIN 628"/>
    <property type="match status" value="1"/>
</dbReference>
<evidence type="ECO:0000256" key="1">
    <source>
        <dbReference type="ARBA" id="ARBA00003767"/>
    </source>
</evidence>
<dbReference type="FunFam" id="3.30.160.60:FF:000238">
    <property type="entry name" value="Zinc finger protein 485"/>
    <property type="match status" value="1"/>
</dbReference>
<dbReference type="InterPro" id="IPR004072">
    <property type="entry name" value="Vmron_rcpt_1"/>
</dbReference>
<feature type="domain" description="C2H2-type" evidence="26">
    <location>
        <begin position="394"/>
        <end position="421"/>
    </location>
</feature>
<dbReference type="InterPro" id="IPR056436">
    <property type="entry name" value="Znf-C2H2_ZIC1-5/GLI1-3-like"/>
</dbReference>
<keyword evidence="6" id="KW-1003">Cell membrane</keyword>
<evidence type="ECO:0000256" key="25">
    <source>
        <dbReference type="SAM" id="MobiDB-lite"/>
    </source>
</evidence>
<dbReference type="FunFam" id="3.30.160.60:FF:004935">
    <property type="match status" value="1"/>
</dbReference>
<keyword evidence="17" id="KW-0297">G-protein coupled receptor</keyword>
<dbReference type="GO" id="GO:0008270">
    <property type="term" value="F:zinc ion binding"/>
    <property type="evidence" value="ECO:0007669"/>
    <property type="project" value="UniProtKB-KW"/>
</dbReference>
<comment type="function">
    <text evidence="1">May be involved in transcriptional regulation.</text>
</comment>
<comment type="subcellular location">
    <subcellularLocation>
        <location evidence="3">Cell membrane</location>
        <topology evidence="3">Multi-pass membrane protein</topology>
    </subcellularLocation>
    <subcellularLocation>
        <location evidence="2">Nucleus</location>
    </subcellularLocation>
</comment>
<reference evidence="29" key="1">
    <citation type="journal article" date="2013" name="Science">
        <title>Comparative analysis of bat genomes provides insight into the evolution of flight and immunity.</title>
        <authorList>
            <person name="Zhang G."/>
            <person name="Cowled C."/>
            <person name="Shi Z."/>
            <person name="Huang Z."/>
            <person name="Bishop-Lilly K.A."/>
            <person name="Fang X."/>
            <person name="Wynne J.W."/>
            <person name="Xiong Z."/>
            <person name="Baker M.L."/>
            <person name="Zhao W."/>
            <person name="Tachedjian M."/>
            <person name="Zhu Y."/>
            <person name="Zhou P."/>
            <person name="Jiang X."/>
            <person name="Ng J."/>
            <person name="Yang L."/>
            <person name="Wu L."/>
            <person name="Xiao J."/>
            <person name="Feng Y."/>
            <person name="Chen Y."/>
            <person name="Sun X."/>
            <person name="Zhang Y."/>
            <person name="Marsh G.A."/>
            <person name="Crameri G."/>
            <person name="Broder C.C."/>
            <person name="Frey K.G."/>
            <person name="Wang L.F."/>
            <person name="Wang J."/>
        </authorList>
    </citation>
    <scope>NUCLEOTIDE SEQUENCE [LARGE SCALE GENOMIC DNA]</scope>
</reference>
<evidence type="ECO:0000256" key="14">
    <source>
        <dbReference type="ARBA" id="ARBA00022843"/>
    </source>
</evidence>
<dbReference type="PROSITE" id="PS50157">
    <property type="entry name" value="ZINC_FINGER_C2H2_2"/>
    <property type="match status" value="10"/>
</dbReference>
<organism evidence="28 29">
    <name type="scientific">Pteropus alecto</name>
    <name type="common">Black flying fox</name>
    <dbReference type="NCBI Taxonomy" id="9402"/>
    <lineage>
        <taxon>Eukaryota</taxon>
        <taxon>Metazoa</taxon>
        <taxon>Chordata</taxon>
        <taxon>Craniata</taxon>
        <taxon>Vertebrata</taxon>
        <taxon>Euteleostomi</taxon>
        <taxon>Mammalia</taxon>
        <taxon>Eutheria</taxon>
        <taxon>Laurasiatheria</taxon>
        <taxon>Chiroptera</taxon>
        <taxon>Yinpterochiroptera</taxon>
        <taxon>Pteropodoidea</taxon>
        <taxon>Pteropodidae</taxon>
        <taxon>Pteropodinae</taxon>
        <taxon>Pteropus</taxon>
    </lineage>
</organism>
<evidence type="ECO:0000256" key="21">
    <source>
        <dbReference type="ARBA" id="ARBA00023170"/>
    </source>
</evidence>
<comment type="similarity">
    <text evidence="5">Belongs to the G-protein coupled receptor 1 family.</text>
</comment>
<evidence type="ECO:0000313" key="28">
    <source>
        <dbReference type="EMBL" id="ELK17770.1"/>
    </source>
</evidence>
<dbReference type="FunFam" id="3.30.160.60:FF:000176">
    <property type="entry name" value="zinc finger protein 70"/>
    <property type="match status" value="1"/>
</dbReference>
<dbReference type="GO" id="GO:0005634">
    <property type="term" value="C:nucleus"/>
    <property type="evidence" value="ECO:0007669"/>
    <property type="project" value="UniProtKB-SubCell"/>
</dbReference>
<dbReference type="Gene3D" id="6.10.140.140">
    <property type="match status" value="1"/>
</dbReference>
<dbReference type="InParanoid" id="L5L2V8"/>
<evidence type="ECO:0000313" key="29">
    <source>
        <dbReference type="Proteomes" id="UP000010552"/>
    </source>
</evidence>
<dbReference type="InterPro" id="IPR036051">
    <property type="entry name" value="KRAB_dom_sf"/>
</dbReference>
<evidence type="ECO:0000256" key="18">
    <source>
        <dbReference type="ARBA" id="ARBA00023125"/>
    </source>
</evidence>
<gene>
    <name evidence="28" type="ORF">PAL_GLEAN10001187</name>
</gene>
<keyword evidence="13" id="KW-0862">Zinc</keyword>
<dbReference type="PANTHER" id="PTHR24384">
    <property type="entry name" value="FINGER PUTATIVE TRANSCRIPTION FACTOR FAMILY-RELATED"/>
    <property type="match status" value="1"/>
</dbReference>
<evidence type="ECO:0000256" key="2">
    <source>
        <dbReference type="ARBA" id="ARBA00004123"/>
    </source>
</evidence>
<dbReference type="FunFam" id="3.30.160.60:FF:002402">
    <property type="entry name" value="Zinc finger protein 347"/>
    <property type="match status" value="1"/>
</dbReference>
<evidence type="ECO:0000256" key="9">
    <source>
        <dbReference type="ARBA" id="ARBA00022692"/>
    </source>
</evidence>
<dbReference type="SMART" id="SM00355">
    <property type="entry name" value="ZnF_C2H2"/>
    <property type="match status" value="10"/>
</dbReference>
<dbReference type="CDD" id="cd07765">
    <property type="entry name" value="KRAB_A-box"/>
    <property type="match status" value="1"/>
</dbReference>
<keyword evidence="15" id="KW-1133">Transmembrane helix</keyword>
<keyword evidence="7" id="KW-1017">Isopeptide bond</keyword>
<evidence type="ECO:0000256" key="10">
    <source>
        <dbReference type="ARBA" id="ARBA00022723"/>
    </source>
</evidence>
<feature type="domain" description="C2H2-type" evidence="26">
    <location>
        <begin position="422"/>
        <end position="449"/>
    </location>
</feature>
<dbReference type="SUPFAM" id="SSF109640">
    <property type="entry name" value="KRAB domain (Kruppel-associated box)"/>
    <property type="match status" value="1"/>
</dbReference>
<evidence type="ECO:0000256" key="3">
    <source>
        <dbReference type="ARBA" id="ARBA00004651"/>
    </source>
</evidence>
<feature type="region of interest" description="Disordered" evidence="25">
    <location>
        <begin position="110"/>
        <end position="129"/>
    </location>
</feature>
<evidence type="ECO:0000256" key="4">
    <source>
        <dbReference type="ARBA" id="ARBA00006991"/>
    </source>
</evidence>
<evidence type="ECO:0000256" key="11">
    <source>
        <dbReference type="ARBA" id="ARBA00022737"/>
    </source>
</evidence>
<evidence type="ECO:0000259" key="27">
    <source>
        <dbReference type="PROSITE" id="PS50805"/>
    </source>
</evidence>
<dbReference type="FunFam" id="3.30.160.60:FF:000060">
    <property type="entry name" value="zinc finger protein 436"/>
    <property type="match status" value="1"/>
</dbReference>
<protein>
    <submittedName>
        <fullName evidence="28">Zinc finger protein 132</fullName>
    </submittedName>
</protein>
<evidence type="ECO:0000256" key="6">
    <source>
        <dbReference type="ARBA" id="ARBA00022475"/>
    </source>
</evidence>
<evidence type="ECO:0000256" key="17">
    <source>
        <dbReference type="ARBA" id="ARBA00023040"/>
    </source>
</evidence>
<dbReference type="GO" id="GO:0019236">
    <property type="term" value="P:response to pheromone"/>
    <property type="evidence" value="ECO:0007669"/>
    <property type="project" value="UniProtKB-KW"/>
</dbReference>
<dbReference type="InterPro" id="IPR036236">
    <property type="entry name" value="Znf_C2H2_sf"/>
</dbReference>
<keyword evidence="10" id="KW-0479">Metal-binding</keyword>
<dbReference type="PROSITE" id="PS50805">
    <property type="entry name" value="KRAB"/>
    <property type="match status" value="1"/>
</dbReference>
<dbReference type="InterPro" id="IPR050752">
    <property type="entry name" value="C2H2-ZF_domain"/>
</dbReference>
<dbReference type="InterPro" id="IPR001909">
    <property type="entry name" value="KRAB"/>
</dbReference>
<evidence type="ECO:0000259" key="26">
    <source>
        <dbReference type="PROSITE" id="PS50157"/>
    </source>
</evidence>
<keyword evidence="8" id="KW-0589">Pheromone response</keyword>
<comment type="similarity">
    <text evidence="4">Belongs to the krueppel C2H2-type zinc-finger protein family.</text>
</comment>
<keyword evidence="19" id="KW-0472">Membrane</keyword>
<keyword evidence="16" id="KW-0805">Transcription regulation</keyword>
<evidence type="ECO:0000256" key="24">
    <source>
        <dbReference type="PROSITE-ProRule" id="PRU00042"/>
    </source>
</evidence>
<keyword evidence="23" id="KW-0539">Nucleus</keyword>
<evidence type="ECO:0000256" key="5">
    <source>
        <dbReference type="ARBA" id="ARBA00010663"/>
    </source>
</evidence>
<evidence type="ECO:0000256" key="19">
    <source>
        <dbReference type="ARBA" id="ARBA00023136"/>
    </source>
</evidence>
<dbReference type="Gene3D" id="3.30.160.60">
    <property type="entry name" value="Classic Zinc Finger"/>
    <property type="match status" value="11"/>
</dbReference>
<feature type="domain" description="C2H2-type" evidence="26">
    <location>
        <begin position="592"/>
        <end position="619"/>
    </location>
</feature>
<keyword evidence="9" id="KW-0812">Transmembrane</keyword>
<keyword evidence="14" id="KW-0832">Ubl conjugation</keyword>
<dbReference type="Pfam" id="PF03402">
    <property type="entry name" value="V1R"/>
    <property type="match status" value="1"/>
</dbReference>
<evidence type="ECO:0000256" key="16">
    <source>
        <dbReference type="ARBA" id="ARBA00023015"/>
    </source>
</evidence>
<feature type="domain" description="KRAB" evidence="27">
    <location>
        <begin position="56"/>
        <end position="140"/>
    </location>
</feature>
<dbReference type="AlphaFoldDB" id="L5L2V8"/>
<feature type="domain" description="C2H2-type" evidence="26">
    <location>
        <begin position="620"/>
        <end position="647"/>
    </location>
</feature>
<dbReference type="GO" id="GO:0045892">
    <property type="term" value="P:negative regulation of DNA-templated transcription"/>
    <property type="evidence" value="ECO:0007669"/>
    <property type="project" value="UniProtKB-ARBA"/>
</dbReference>
<dbReference type="FunFam" id="3.30.160.60:FF:000249">
    <property type="entry name" value="Zinc finger protein 154"/>
    <property type="match status" value="1"/>
</dbReference>
<feature type="domain" description="C2H2-type" evidence="26">
    <location>
        <begin position="450"/>
        <end position="477"/>
    </location>
</feature>
<dbReference type="Pfam" id="PF13912">
    <property type="entry name" value="zf-C2H2_6"/>
    <property type="match status" value="1"/>
</dbReference>
<keyword evidence="21" id="KW-0675">Receptor</keyword>
<dbReference type="Pfam" id="PF23561">
    <property type="entry name" value="zf-C2H2_15"/>
    <property type="match status" value="1"/>
</dbReference>
<dbReference type="Proteomes" id="UP000010552">
    <property type="component" value="Unassembled WGS sequence"/>
</dbReference>
<dbReference type="PROSITE" id="PS00028">
    <property type="entry name" value="ZINC_FINGER_C2H2_1"/>
    <property type="match status" value="10"/>
</dbReference>
<evidence type="ECO:0000256" key="8">
    <source>
        <dbReference type="ARBA" id="ARBA00022507"/>
    </source>
</evidence>
<keyword evidence="12 24" id="KW-0863">Zinc-finger</keyword>
<dbReference type="FunFam" id="3.30.160.60:FF:001270">
    <property type="entry name" value="zinc finger protein 583 isoform X1"/>
    <property type="match status" value="1"/>
</dbReference>
<proteinExistence type="inferred from homology"/>
<evidence type="ECO:0000256" key="7">
    <source>
        <dbReference type="ARBA" id="ARBA00022499"/>
    </source>
</evidence>
<name>L5L2V8_PTEAL</name>
<dbReference type="eggNOG" id="KOG1721">
    <property type="taxonomic scope" value="Eukaryota"/>
</dbReference>
<keyword evidence="29" id="KW-1185">Reference proteome</keyword>
<dbReference type="Pfam" id="PF00096">
    <property type="entry name" value="zf-C2H2"/>
    <property type="match status" value="9"/>
</dbReference>
<feature type="domain" description="C2H2-type" evidence="26">
    <location>
        <begin position="254"/>
        <end position="281"/>
    </location>
</feature>
<dbReference type="SMART" id="SM00349">
    <property type="entry name" value="KRAB"/>
    <property type="match status" value="1"/>
</dbReference>
<evidence type="ECO:0000256" key="13">
    <source>
        <dbReference type="ARBA" id="ARBA00022833"/>
    </source>
</evidence>
<evidence type="ECO:0000256" key="22">
    <source>
        <dbReference type="ARBA" id="ARBA00023224"/>
    </source>
</evidence>
<dbReference type="InterPro" id="IPR013087">
    <property type="entry name" value="Znf_C2H2_type"/>
</dbReference>
<dbReference type="EMBL" id="KB030398">
    <property type="protein sequence ID" value="ELK17770.1"/>
    <property type="molecule type" value="Genomic_DNA"/>
</dbReference>
<dbReference type="FunFam" id="3.30.160.60:FF:001478">
    <property type="entry name" value="Zinc finger protein 134"/>
    <property type="match status" value="2"/>
</dbReference>
<dbReference type="GO" id="GO:0000978">
    <property type="term" value="F:RNA polymerase II cis-regulatory region sequence-specific DNA binding"/>
    <property type="evidence" value="ECO:0007669"/>
    <property type="project" value="TreeGrafter"/>
</dbReference>
<feature type="domain" description="C2H2-type" evidence="26">
    <location>
        <begin position="282"/>
        <end position="309"/>
    </location>
</feature>
<evidence type="ECO:0000256" key="12">
    <source>
        <dbReference type="ARBA" id="ARBA00022771"/>
    </source>
</evidence>
<dbReference type="GO" id="GO:0016503">
    <property type="term" value="F:pheromone receptor activity"/>
    <property type="evidence" value="ECO:0007669"/>
    <property type="project" value="InterPro"/>
</dbReference>
<dbReference type="FunFam" id="3.30.160.60:FF:000281">
    <property type="entry name" value="Zinc finger protein 558 isoform X1"/>
    <property type="match status" value="1"/>
</dbReference>